<dbReference type="STRING" id="35623.Aocu_03050"/>
<dbReference type="GO" id="GO:0009252">
    <property type="term" value="P:peptidoglycan biosynthetic process"/>
    <property type="evidence" value="ECO:0007669"/>
    <property type="project" value="UniProtKB-UniRule"/>
</dbReference>
<protein>
    <recommendedName>
        <fullName evidence="3">RNA-binding protein KhpA</fullName>
    </recommendedName>
    <alternativeName>
        <fullName evidence="3">KH-domain protein A</fullName>
    </alternativeName>
</protein>
<comment type="function">
    <text evidence="3">A probable RNA chaperone. Forms a complex with KhpB which binds to cellular RNA and controls its expression. Plays a role in peptidoglycan (PG) homeostasis and cell length regulation.</text>
</comment>
<name>A0A061A953_9MOLU</name>
<dbReference type="OrthoDB" id="9812389at2"/>
<dbReference type="InterPro" id="IPR020627">
    <property type="entry name" value="KhpA"/>
</dbReference>
<dbReference type="EMBL" id="LK028559">
    <property type="protein sequence ID" value="CDR30378.1"/>
    <property type="molecule type" value="Genomic_DNA"/>
</dbReference>
<dbReference type="GO" id="GO:0071555">
    <property type="term" value="P:cell wall organization"/>
    <property type="evidence" value="ECO:0007669"/>
    <property type="project" value="UniProtKB-KW"/>
</dbReference>
<dbReference type="CDD" id="cd22533">
    <property type="entry name" value="KH-II_YlqC-like"/>
    <property type="match status" value="1"/>
</dbReference>
<dbReference type="GO" id="GO:0003723">
    <property type="term" value="F:RNA binding"/>
    <property type="evidence" value="ECO:0007669"/>
    <property type="project" value="UniProtKB-UniRule"/>
</dbReference>
<dbReference type="HAMAP" id="MF_00088">
    <property type="entry name" value="KhpA"/>
    <property type="match status" value="1"/>
</dbReference>
<organism evidence="4 5">
    <name type="scientific">Acholeplasma oculi</name>
    <dbReference type="NCBI Taxonomy" id="35623"/>
    <lineage>
        <taxon>Bacteria</taxon>
        <taxon>Bacillati</taxon>
        <taxon>Mycoplasmatota</taxon>
        <taxon>Mollicutes</taxon>
        <taxon>Acholeplasmatales</taxon>
        <taxon>Acholeplasmataceae</taxon>
        <taxon>Acholeplasma</taxon>
    </lineage>
</organism>
<dbReference type="PANTHER" id="PTHR34654">
    <property type="entry name" value="UPF0109 PROTEIN SCO5592"/>
    <property type="match status" value="1"/>
</dbReference>
<dbReference type="SUPFAM" id="SSF54814">
    <property type="entry name" value="Prokaryotic type KH domain (KH-domain type II)"/>
    <property type="match status" value="1"/>
</dbReference>
<dbReference type="Pfam" id="PF13083">
    <property type="entry name" value="KH_KhpA-B"/>
    <property type="match status" value="1"/>
</dbReference>
<evidence type="ECO:0000256" key="1">
    <source>
        <dbReference type="ARBA" id="ARBA00022490"/>
    </source>
</evidence>
<dbReference type="RefSeq" id="WP_045748935.1">
    <property type="nucleotide sequence ID" value="NZ_FUZK01000002.1"/>
</dbReference>
<dbReference type="Gene3D" id="3.30.300.20">
    <property type="match status" value="1"/>
</dbReference>
<keyword evidence="5" id="KW-1185">Reference proteome</keyword>
<comment type="similarity">
    <text evidence="3">Belongs to the KhpA RNA-binding protein family.</text>
</comment>
<comment type="subunit">
    <text evidence="3">Forms a complex with KhpB.</text>
</comment>
<keyword evidence="3" id="KW-0133">Cell shape</keyword>
<dbReference type="InterPro" id="IPR015946">
    <property type="entry name" value="KH_dom-like_a/b"/>
</dbReference>
<sequence length="82" mass="8875">MAVDFAKLIKQIVMPLVVSPDDVSVKVLSEYDQLIHVQLLVNSQDLGRVIGKGGKIASAIRTIVYAGASKVGKRVHLDIDAY</sequence>
<keyword evidence="1 3" id="KW-0963">Cytoplasm</keyword>
<accession>A0A061A953</accession>
<keyword evidence="3" id="KW-0961">Cell wall biogenesis/degradation</keyword>
<dbReference type="PATRIC" id="fig|35623.3.peg.305"/>
<dbReference type="HOGENOM" id="CLU_132074_1_1_14"/>
<reference evidence="5" key="1">
    <citation type="submission" date="2014-05" db="EMBL/GenBank/DDBJ databases">
        <authorList>
            <person name="Kube M."/>
        </authorList>
    </citation>
    <scope>NUCLEOTIDE SEQUENCE [LARGE SCALE GENOMIC DNA]</scope>
</reference>
<dbReference type="InterPro" id="IPR009019">
    <property type="entry name" value="KH_sf_prok-type"/>
</dbReference>
<dbReference type="GO" id="GO:0008360">
    <property type="term" value="P:regulation of cell shape"/>
    <property type="evidence" value="ECO:0007669"/>
    <property type="project" value="UniProtKB-KW"/>
</dbReference>
<dbReference type="AlphaFoldDB" id="A0A061A953"/>
<keyword evidence="2 3" id="KW-0694">RNA-binding</keyword>
<dbReference type="InParanoid" id="A0A061A953"/>
<dbReference type="PANTHER" id="PTHR34654:SF1">
    <property type="entry name" value="RNA-BINDING PROTEIN KHPA"/>
    <property type="match status" value="1"/>
</dbReference>
<evidence type="ECO:0000256" key="2">
    <source>
        <dbReference type="ARBA" id="ARBA00022884"/>
    </source>
</evidence>
<dbReference type="Proteomes" id="UP000032434">
    <property type="component" value="Chromosome 1"/>
</dbReference>
<comment type="subcellular location">
    <subcellularLocation>
        <location evidence="3">Cytoplasm</location>
    </subcellularLocation>
</comment>
<keyword evidence="3" id="KW-0143">Chaperone</keyword>
<evidence type="ECO:0000313" key="5">
    <source>
        <dbReference type="Proteomes" id="UP000032434"/>
    </source>
</evidence>
<dbReference type="FunCoup" id="A0A061A953">
    <property type="interactions" value="170"/>
</dbReference>
<evidence type="ECO:0000256" key="3">
    <source>
        <dbReference type="HAMAP-Rule" id="MF_00088"/>
    </source>
</evidence>
<proteinExistence type="inferred from homology"/>
<dbReference type="GO" id="GO:0005737">
    <property type="term" value="C:cytoplasm"/>
    <property type="evidence" value="ECO:0007669"/>
    <property type="project" value="UniProtKB-SubCell"/>
</dbReference>
<gene>
    <name evidence="3" type="primary">khpA</name>
    <name evidence="4" type="ORF">Aocu_03050</name>
</gene>
<dbReference type="KEGG" id="aoc:Aocu_03050"/>
<evidence type="ECO:0000313" key="4">
    <source>
        <dbReference type="EMBL" id="CDR30378.1"/>
    </source>
</evidence>